<evidence type="ECO:0000313" key="2">
    <source>
        <dbReference type="EMBL" id="KAK5871890.1"/>
    </source>
</evidence>
<sequence>MLMKLSELQAAYWSFDPLFGPALSGTLVDLWRQNCARSFSCCNPTLLPRRSHISSAPLSSPWSASFPDVSEPKTQDPTADSRASEFRCEQQPALRCFIPARPTEMSNGLQEPHCYHGTAVSRRTEELLRQSRDSRRMSH</sequence>
<comment type="caution">
    <text evidence="2">The sequence shown here is derived from an EMBL/GenBank/DDBJ whole genome shotgun (WGS) entry which is preliminary data.</text>
</comment>
<dbReference type="Proteomes" id="UP001346869">
    <property type="component" value="Unassembled WGS sequence"/>
</dbReference>
<keyword evidence="3" id="KW-1185">Reference proteome</keyword>
<organism evidence="2 3">
    <name type="scientific">Eleginops maclovinus</name>
    <name type="common">Patagonian blennie</name>
    <name type="synonym">Eleginus maclovinus</name>
    <dbReference type="NCBI Taxonomy" id="56733"/>
    <lineage>
        <taxon>Eukaryota</taxon>
        <taxon>Metazoa</taxon>
        <taxon>Chordata</taxon>
        <taxon>Craniata</taxon>
        <taxon>Vertebrata</taxon>
        <taxon>Euteleostomi</taxon>
        <taxon>Actinopterygii</taxon>
        <taxon>Neopterygii</taxon>
        <taxon>Teleostei</taxon>
        <taxon>Neoteleostei</taxon>
        <taxon>Acanthomorphata</taxon>
        <taxon>Eupercaria</taxon>
        <taxon>Perciformes</taxon>
        <taxon>Notothenioidei</taxon>
        <taxon>Eleginopidae</taxon>
        <taxon>Eleginops</taxon>
    </lineage>
</organism>
<evidence type="ECO:0000313" key="3">
    <source>
        <dbReference type="Proteomes" id="UP001346869"/>
    </source>
</evidence>
<name>A0AAN7Y3D7_ELEMC</name>
<proteinExistence type="predicted"/>
<evidence type="ECO:0000256" key="1">
    <source>
        <dbReference type="SAM" id="MobiDB-lite"/>
    </source>
</evidence>
<feature type="compositionally biased region" description="Low complexity" evidence="1">
    <location>
        <begin position="54"/>
        <end position="65"/>
    </location>
</feature>
<reference evidence="2 3" key="2">
    <citation type="journal article" date="2023" name="Mol. Biol. Evol.">
        <title>Genomics of Secondarily Temperate Adaptation in the Only Non-Antarctic Icefish.</title>
        <authorList>
            <person name="Rivera-Colon A.G."/>
            <person name="Rayamajhi N."/>
            <person name="Minhas B.F."/>
            <person name="Madrigal G."/>
            <person name="Bilyk K.T."/>
            <person name="Yoon V."/>
            <person name="Hune M."/>
            <person name="Gregory S."/>
            <person name="Cheng C.H.C."/>
            <person name="Catchen J.M."/>
        </authorList>
    </citation>
    <scope>NUCLEOTIDE SEQUENCE [LARGE SCALE GENOMIC DNA]</scope>
    <source>
        <strain evidence="2">JMC-PN-2008</strain>
    </source>
</reference>
<accession>A0AAN7Y3D7</accession>
<dbReference type="AlphaFoldDB" id="A0AAN7Y3D7"/>
<reference evidence="2 3" key="1">
    <citation type="journal article" date="2023" name="Genes (Basel)">
        <title>Chromosome-Level Genome Assembly and Circadian Gene Repertoire of the Patagonia Blennie Eleginops maclovinus-The Closest Ancestral Proxy of Antarctic Cryonotothenioids.</title>
        <authorList>
            <person name="Cheng C.C."/>
            <person name="Rivera-Colon A.G."/>
            <person name="Minhas B.F."/>
            <person name="Wilson L."/>
            <person name="Rayamajhi N."/>
            <person name="Vargas-Chacoff L."/>
            <person name="Catchen J.M."/>
        </authorList>
    </citation>
    <scope>NUCLEOTIDE SEQUENCE [LARGE SCALE GENOMIC DNA]</scope>
    <source>
        <strain evidence="2">JMC-PN-2008</strain>
    </source>
</reference>
<feature type="region of interest" description="Disordered" evidence="1">
    <location>
        <begin position="54"/>
        <end position="86"/>
    </location>
</feature>
<gene>
    <name evidence="2" type="ORF">PBY51_012630</name>
</gene>
<dbReference type="EMBL" id="JAUZQC010000004">
    <property type="protein sequence ID" value="KAK5871890.1"/>
    <property type="molecule type" value="Genomic_DNA"/>
</dbReference>
<protein>
    <submittedName>
        <fullName evidence="2">Uncharacterized protein</fullName>
    </submittedName>
</protein>